<dbReference type="PANTHER" id="PTHR46268:SF6">
    <property type="entry name" value="UNIVERSAL STRESS PROTEIN UP12"/>
    <property type="match status" value="1"/>
</dbReference>
<name>A0A327ZRD9_9STAP</name>
<dbReference type="PANTHER" id="PTHR46268">
    <property type="entry name" value="STRESS RESPONSE PROTEIN NHAX"/>
    <property type="match status" value="1"/>
</dbReference>
<evidence type="ECO:0000256" key="1">
    <source>
        <dbReference type="ARBA" id="ARBA00008791"/>
    </source>
</evidence>
<evidence type="ECO:0000313" key="5">
    <source>
        <dbReference type="Proteomes" id="UP000249808"/>
    </source>
</evidence>
<protein>
    <recommendedName>
        <fullName evidence="2">Universal stress protein</fullName>
    </recommendedName>
</protein>
<dbReference type="PIRSF" id="PIRSF006276">
    <property type="entry name" value="UspA"/>
    <property type="match status" value="1"/>
</dbReference>
<proteinExistence type="inferred from homology"/>
<dbReference type="GO" id="GO:0005737">
    <property type="term" value="C:cytoplasm"/>
    <property type="evidence" value="ECO:0007669"/>
    <property type="project" value="UniProtKB-SubCell"/>
</dbReference>
<dbReference type="SUPFAM" id="SSF52402">
    <property type="entry name" value="Adenine nucleotide alpha hydrolases-like"/>
    <property type="match status" value="1"/>
</dbReference>
<evidence type="ECO:0000259" key="3">
    <source>
        <dbReference type="Pfam" id="PF00582"/>
    </source>
</evidence>
<comment type="caution">
    <text evidence="4">The sequence shown here is derived from an EMBL/GenBank/DDBJ whole genome shotgun (WGS) entry which is preliminary data.</text>
</comment>
<dbReference type="InterPro" id="IPR006015">
    <property type="entry name" value="Universal_stress_UspA"/>
</dbReference>
<organism evidence="4 5">
    <name type="scientific">Macrococcus epidermidis</name>
    <dbReference type="NCBI Taxonomy" id="1902580"/>
    <lineage>
        <taxon>Bacteria</taxon>
        <taxon>Bacillati</taxon>
        <taxon>Bacillota</taxon>
        <taxon>Bacilli</taxon>
        <taxon>Bacillales</taxon>
        <taxon>Staphylococcaceae</taxon>
        <taxon>Macrococcus</taxon>
    </lineage>
</organism>
<evidence type="ECO:0000256" key="2">
    <source>
        <dbReference type="PIRNR" id="PIRNR006276"/>
    </source>
</evidence>
<dbReference type="Gene3D" id="3.40.50.620">
    <property type="entry name" value="HUPs"/>
    <property type="match status" value="1"/>
</dbReference>
<sequence length="166" mass="18498">MMYQHILIPVDGSKVSEYAFQKGVDIAKRNNAAITLVHVVDIRTYANVESERGSLHENADKYTEKMLNGYKAIALEQGVKSVDTKIGHGAARQVITKEIAPKANCDLIICGSNGINALERFVMGSVSEAIVRYAKCDVLVVRTEQVPDDFELALFTEEFRREYSNN</sequence>
<dbReference type="AlphaFoldDB" id="A0A327ZRD9"/>
<dbReference type="InterPro" id="IPR014729">
    <property type="entry name" value="Rossmann-like_a/b/a_fold"/>
</dbReference>
<gene>
    <name evidence="4" type="ORF">BHU61_10075</name>
</gene>
<keyword evidence="5" id="KW-1185">Reference proteome</keyword>
<dbReference type="Proteomes" id="UP000249808">
    <property type="component" value="Unassembled WGS sequence"/>
</dbReference>
<comment type="similarity">
    <text evidence="1 2">Belongs to the universal stress protein A family.</text>
</comment>
<reference evidence="4 5" key="1">
    <citation type="journal article" date="2018" name="Front. Microbiol.">
        <title>Description and Comparative Genomics of Macrococcus caseolyticus subsp. hominis subsp. nov., Macrococcus goetzii sp. nov., Macrococcus epidermidis sp. nov., and Macrococcus bohemicus sp. nov., Novel Macrococci From Human Clinical Material With Virulence Potential and Suspected Uptake of Foreign DNA by Natural Transformation.</title>
        <authorList>
            <person name="Maslanova I."/>
            <person name="Wertheimer Z."/>
            <person name="Sedlacek I."/>
            <person name="Svec P."/>
            <person name="Indrakova A."/>
            <person name="Kovarovic V."/>
            <person name="Schumann P."/>
            <person name="Sproer C."/>
            <person name="Kralova S."/>
            <person name="Sedo O."/>
            <person name="Kristofova L."/>
            <person name="Vrbovska V."/>
            <person name="Fuzik T."/>
            <person name="Petras P."/>
            <person name="Zdrahal Z."/>
            <person name="Ruzickova V."/>
            <person name="Doskar J."/>
            <person name="Pantucek R."/>
        </authorList>
    </citation>
    <scope>NUCLEOTIDE SEQUENCE [LARGE SCALE GENOMIC DNA]</scope>
    <source>
        <strain evidence="4 5">01/688</strain>
    </source>
</reference>
<keyword evidence="2" id="KW-0963">Cytoplasm</keyword>
<dbReference type="CDD" id="cd00293">
    <property type="entry name" value="USP-like"/>
    <property type="match status" value="1"/>
</dbReference>
<evidence type="ECO:0000313" key="4">
    <source>
        <dbReference type="EMBL" id="RAK44114.1"/>
    </source>
</evidence>
<dbReference type="Pfam" id="PF00582">
    <property type="entry name" value="Usp"/>
    <property type="match status" value="1"/>
</dbReference>
<dbReference type="EMBL" id="PZJH01000005">
    <property type="protein sequence ID" value="RAK44114.1"/>
    <property type="molecule type" value="Genomic_DNA"/>
</dbReference>
<accession>A0A327ZRD9</accession>
<feature type="domain" description="UspA" evidence="3">
    <location>
        <begin position="2"/>
        <end position="142"/>
    </location>
</feature>
<dbReference type="PRINTS" id="PR01438">
    <property type="entry name" value="UNVRSLSTRESS"/>
</dbReference>
<comment type="subcellular location">
    <subcellularLocation>
        <location evidence="2">Cytoplasm</location>
    </subcellularLocation>
</comment>
<dbReference type="InterPro" id="IPR006016">
    <property type="entry name" value="UspA"/>
</dbReference>
<dbReference type="RefSeq" id="WP_111716626.1">
    <property type="nucleotide sequence ID" value="NZ_JBHSSR010000015.1"/>
</dbReference>